<keyword evidence="4 6" id="KW-0819">tRNA processing</keyword>
<dbReference type="PANTHER" id="PTHR34811">
    <property type="entry name" value="MATURASE K"/>
    <property type="match status" value="1"/>
</dbReference>
<dbReference type="InterPro" id="IPR024937">
    <property type="entry name" value="Domain_X"/>
</dbReference>
<dbReference type="GO" id="GO:0006397">
    <property type="term" value="P:mRNA processing"/>
    <property type="evidence" value="ECO:0007669"/>
    <property type="project" value="UniProtKB-KW"/>
</dbReference>
<dbReference type="InterPro" id="IPR024942">
    <property type="entry name" value="Maturase_MatK_N"/>
</dbReference>
<proteinExistence type="inferred from homology"/>
<dbReference type="HAMAP" id="MF_01390">
    <property type="entry name" value="MatK"/>
    <property type="match status" value="1"/>
</dbReference>
<evidence type="ECO:0000256" key="2">
    <source>
        <dbReference type="ARBA" id="ARBA00022640"/>
    </source>
</evidence>
<evidence type="ECO:0000256" key="1">
    <source>
        <dbReference type="ARBA" id="ARBA00006621"/>
    </source>
</evidence>
<comment type="similarity">
    <text evidence="1 6">Belongs to the intron maturase 2 family. MatK subfamily.</text>
</comment>
<evidence type="ECO:0000259" key="10">
    <source>
        <dbReference type="Pfam" id="PF01824"/>
    </source>
</evidence>
<dbReference type="GO" id="GO:0008033">
    <property type="term" value="P:tRNA processing"/>
    <property type="evidence" value="ECO:0007669"/>
    <property type="project" value="UniProtKB-KW"/>
</dbReference>
<sequence length="519" mass="62529">MVILFQKDNILYQECFLYPFLFQHAFYVIAQNLFFSSQTSLEGREDAYQKFDSFSFFAVKRLIGRIHQQSSLVEDKTNVPVELITKGFLLGVDAFVSTRWKRFIRIEGVNEQTKFQSIHAVIPCLEETTMCAYYPLGVRIPCFVHPELLIRVFSCWVKDICFLHLLSSILCFSPFLKLLDKSKFFRSKAFFRLVLLFWNIFVSRWELLQISILKKKSYRAKLETFVLFLERMFFHRKMKKKKLKKKATRNGFAEVFFFSNYIRFGNNLILMGNPFLVNQFRSFLSCFWQTLFFFSDPYGLFFHKICEKNLTFIGYCVDIPIKKFFFWIKMPYNFDHAEFITRELSPKIRVISMIEFLSIEGFCDITGKPISKLSWIRFTDDYIFDRYDRSWKFMYYYYSGVINKGSLDRVKYILLFSCLKTLALKHKSTIRVVRKEFDVKLFNKFFTKKLEGEFFFSFFDQKLVKWVSKIDLVTERFWLFNILNLDFFPKSWQREQDVAKFLILFVTIFCLFYRAFCNK</sequence>
<dbReference type="GO" id="GO:0009507">
    <property type="term" value="C:chloroplast"/>
    <property type="evidence" value="ECO:0007669"/>
    <property type="project" value="UniProtKB-SubCell"/>
</dbReference>
<dbReference type="EMBL" id="KR476377">
    <property type="protein sequence ID" value="ALK01133.1"/>
    <property type="molecule type" value="Genomic_DNA"/>
</dbReference>
<feature type="domain" description="Domain X" evidence="9">
    <location>
        <begin position="349"/>
        <end position="446"/>
    </location>
</feature>
<keyword evidence="5 6" id="KW-0694">RNA-binding</keyword>
<evidence type="ECO:0000256" key="4">
    <source>
        <dbReference type="ARBA" id="ARBA00022694"/>
    </source>
</evidence>
<evidence type="ECO:0000256" key="7">
    <source>
        <dbReference type="RuleBase" id="RU004226"/>
    </source>
</evidence>
<gene>
    <name evidence="6 11" type="primary">matK</name>
</gene>
<keyword evidence="7 11" id="KW-0150">Chloroplast</keyword>
<keyword evidence="3 6" id="KW-0507">mRNA processing</keyword>
<evidence type="ECO:0000256" key="6">
    <source>
        <dbReference type="HAMAP-Rule" id="MF_01390"/>
    </source>
</evidence>
<accession>A0A1X9H104</accession>
<geneLocation type="chloroplast" evidence="11"/>
<dbReference type="GO" id="GO:0003723">
    <property type="term" value="F:RNA binding"/>
    <property type="evidence" value="ECO:0007669"/>
    <property type="project" value="UniProtKB-KW"/>
</dbReference>
<evidence type="ECO:0000313" key="11">
    <source>
        <dbReference type="EMBL" id="ALK01133.1"/>
    </source>
</evidence>
<evidence type="ECO:0000259" key="9">
    <source>
        <dbReference type="Pfam" id="PF01348"/>
    </source>
</evidence>
<dbReference type="Pfam" id="PF01348">
    <property type="entry name" value="Intron_maturas2"/>
    <property type="match status" value="1"/>
</dbReference>
<keyword evidence="8" id="KW-0812">Transmembrane</keyword>
<name>A0A1X9H104_GNEGN</name>
<evidence type="ECO:0000256" key="3">
    <source>
        <dbReference type="ARBA" id="ARBA00022664"/>
    </source>
</evidence>
<dbReference type="AlphaFoldDB" id="A0A1X9H104"/>
<dbReference type="PANTHER" id="PTHR34811:SF1">
    <property type="entry name" value="MATURASE K"/>
    <property type="match status" value="1"/>
</dbReference>
<protein>
    <recommendedName>
        <fullName evidence="6">Maturase K</fullName>
    </recommendedName>
    <alternativeName>
        <fullName evidence="6">Intron maturase</fullName>
    </alternativeName>
</protein>
<feature type="transmembrane region" description="Helical" evidence="8">
    <location>
        <begin position="498"/>
        <end position="516"/>
    </location>
</feature>
<dbReference type="InterPro" id="IPR002866">
    <property type="entry name" value="Maturase_MatK"/>
</dbReference>
<feature type="domain" description="Maturase MatK N-terminal" evidence="10">
    <location>
        <begin position="12"/>
        <end position="314"/>
    </location>
</feature>
<keyword evidence="8" id="KW-0472">Membrane</keyword>
<keyword evidence="8" id="KW-1133">Transmembrane helix</keyword>
<organism evidence="11">
    <name type="scientific">Gnetum gnemon</name>
    <name type="common">Spanish joint-fir</name>
    <name type="synonym">Gnetum acutatum</name>
    <dbReference type="NCBI Taxonomy" id="3382"/>
    <lineage>
        <taxon>Eukaryota</taxon>
        <taxon>Viridiplantae</taxon>
        <taxon>Streptophyta</taxon>
        <taxon>Embryophyta</taxon>
        <taxon>Tracheophyta</taxon>
        <taxon>Spermatophyta</taxon>
        <taxon>Gnetopsida</taxon>
        <taxon>Gnetidae</taxon>
        <taxon>Gnetales</taxon>
        <taxon>Gnetaceae</taxon>
        <taxon>Gnetum</taxon>
    </lineage>
</organism>
<comment type="subcellular location">
    <subcellularLocation>
        <location evidence="6">Plastid</location>
        <location evidence="6">Chloroplast</location>
    </subcellularLocation>
</comment>
<keyword evidence="2 7" id="KW-0934">Plastid</keyword>
<evidence type="ECO:0000256" key="5">
    <source>
        <dbReference type="ARBA" id="ARBA00022884"/>
    </source>
</evidence>
<dbReference type="Pfam" id="PF01824">
    <property type="entry name" value="MatK_N"/>
    <property type="match status" value="1"/>
</dbReference>
<comment type="function">
    <text evidence="6 7">Usually encoded in the trnK tRNA gene intron. Probably assists in splicing its own and other chloroplast group II introns.</text>
</comment>
<reference evidence="11" key="1">
    <citation type="submission" date="2015-05" db="EMBL/GenBank/DDBJ databases">
        <title>Five gymnosperm plastomes reveal rampant rearrangements in Cupressophytes and the retention of ndh pseudogenes in Abies sibirica and Pinus sylvestris.</title>
        <authorList>
            <person name="Wu Z."/>
            <person name="Arvestad L."/>
            <person name="Thompson S.L."/>
        </authorList>
    </citation>
    <scope>NUCLEOTIDE SEQUENCE</scope>
</reference>
<dbReference type="GO" id="GO:0008380">
    <property type="term" value="P:RNA splicing"/>
    <property type="evidence" value="ECO:0007669"/>
    <property type="project" value="UniProtKB-UniRule"/>
</dbReference>
<evidence type="ECO:0000256" key="8">
    <source>
        <dbReference type="SAM" id="Phobius"/>
    </source>
</evidence>